<organism evidence="2">
    <name type="scientific">uncultured Thermomicrobiales bacterium</name>
    <dbReference type="NCBI Taxonomy" id="1645740"/>
    <lineage>
        <taxon>Bacteria</taxon>
        <taxon>Pseudomonadati</taxon>
        <taxon>Thermomicrobiota</taxon>
        <taxon>Thermomicrobia</taxon>
        <taxon>Thermomicrobiales</taxon>
        <taxon>environmental samples</taxon>
    </lineage>
</organism>
<dbReference type="SUPFAM" id="SSF53474">
    <property type="entry name" value="alpha/beta-Hydrolases"/>
    <property type="match status" value="1"/>
</dbReference>
<dbReference type="AlphaFoldDB" id="A0A6J4VMZ2"/>
<dbReference type="PANTHER" id="PTHR48098:SF1">
    <property type="entry name" value="DIACYLGLYCEROL ACYLTRANSFERASE_MYCOLYLTRANSFERASE AG85A"/>
    <property type="match status" value="1"/>
</dbReference>
<evidence type="ECO:0008006" key="3">
    <source>
        <dbReference type="Google" id="ProtNLM"/>
    </source>
</evidence>
<dbReference type="GO" id="GO:0016747">
    <property type="term" value="F:acyltransferase activity, transferring groups other than amino-acyl groups"/>
    <property type="evidence" value="ECO:0007669"/>
    <property type="project" value="TreeGrafter"/>
</dbReference>
<dbReference type="EMBL" id="CADCWK010000412">
    <property type="protein sequence ID" value="CAA9578126.1"/>
    <property type="molecule type" value="Genomic_DNA"/>
</dbReference>
<protein>
    <recommendedName>
        <fullName evidence="3">Esterase</fullName>
    </recommendedName>
</protein>
<evidence type="ECO:0000256" key="1">
    <source>
        <dbReference type="SAM" id="MobiDB-lite"/>
    </source>
</evidence>
<evidence type="ECO:0000313" key="2">
    <source>
        <dbReference type="EMBL" id="CAA9578126.1"/>
    </source>
</evidence>
<proteinExistence type="predicted"/>
<feature type="compositionally biased region" description="Polar residues" evidence="1">
    <location>
        <begin position="256"/>
        <end position="269"/>
    </location>
</feature>
<dbReference type="InterPro" id="IPR050583">
    <property type="entry name" value="Mycobacterial_A85_antigen"/>
</dbReference>
<name>A0A6J4VMZ2_9BACT</name>
<accession>A0A6J4VMZ2</accession>
<reference evidence="2" key="1">
    <citation type="submission" date="2020-02" db="EMBL/GenBank/DDBJ databases">
        <authorList>
            <person name="Meier V. D."/>
        </authorList>
    </citation>
    <scope>NUCLEOTIDE SEQUENCE</scope>
    <source>
        <strain evidence="2">AVDCRST_MAG33</strain>
    </source>
</reference>
<sequence>MVDASPLPVFPIASGDRSPPMTIASVTFHSAAMGRNVSYQAIIPPGEGPPPPVVLQLHGSGDDHQSWLVNSRIAHYARAYRLLVVMPDGGSSGYLNYRSHDRRGRQRYEDLLMDDLPGNVAATFRVAVGPWGIGGLSMGGFGAMRLGLKYPERFASIWAHSGSFAEMPGLEEFVDGDDATVETVAIRLAGRPEQPVVSFDCGSEDSLLDANRAFHALLDRLGIAHRYLEHPGAHDWDYWDRHVGTALGQHDRVLNGSGSPRATTGPSPS</sequence>
<dbReference type="Pfam" id="PF00756">
    <property type="entry name" value="Esterase"/>
    <property type="match status" value="1"/>
</dbReference>
<dbReference type="PANTHER" id="PTHR48098">
    <property type="entry name" value="ENTEROCHELIN ESTERASE-RELATED"/>
    <property type="match status" value="1"/>
</dbReference>
<dbReference type="InterPro" id="IPR000801">
    <property type="entry name" value="Esterase-like"/>
</dbReference>
<gene>
    <name evidence="2" type="ORF">AVDCRST_MAG33-3292</name>
</gene>
<feature type="region of interest" description="Disordered" evidence="1">
    <location>
        <begin position="250"/>
        <end position="269"/>
    </location>
</feature>
<dbReference type="Gene3D" id="3.40.50.1820">
    <property type="entry name" value="alpha/beta hydrolase"/>
    <property type="match status" value="1"/>
</dbReference>
<dbReference type="InterPro" id="IPR029058">
    <property type="entry name" value="AB_hydrolase_fold"/>
</dbReference>